<dbReference type="OrthoDB" id="4505337at2759"/>
<reference evidence="1 2" key="1">
    <citation type="submission" date="2019-04" db="EMBL/GenBank/DDBJ databases">
        <title>Friends and foes A comparative genomics study of 23 Aspergillus species from section Flavi.</title>
        <authorList>
            <consortium name="DOE Joint Genome Institute"/>
            <person name="Kjaerbolling I."/>
            <person name="Vesth T."/>
            <person name="Frisvad J.C."/>
            <person name="Nybo J.L."/>
            <person name="Theobald S."/>
            <person name="Kildgaard S."/>
            <person name="Isbrandt T."/>
            <person name="Kuo A."/>
            <person name="Sato A."/>
            <person name="Lyhne E.K."/>
            <person name="Kogle M.E."/>
            <person name="Wiebenga A."/>
            <person name="Kun R.S."/>
            <person name="Lubbers R.J."/>
            <person name="Makela M.R."/>
            <person name="Barry K."/>
            <person name="Chovatia M."/>
            <person name="Clum A."/>
            <person name="Daum C."/>
            <person name="Haridas S."/>
            <person name="He G."/>
            <person name="LaButti K."/>
            <person name="Lipzen A."/>
            <person name="Mondo S."/>
            <person name="Riley R."/>
            <person name="Salamov A."/>
            <person name="Simmons B.A."/>
            <person name="Magnuson J.K."/>
            <person name="Henrissat B."/>
            <person name="Mortensen U.H."/>
            <person name="Larsen T.O."/>
            <person name="Devries R.P."/>
            <person name="Grigoriev I.V."/>
            <person name="Machida M."/>
            <person name="Baker S.E."/>
            <person name="Andersen M.R."/>
        </authorList>
    </citation>
    <scope>NUCLEOTIDE SEQUENCE [LARGE SCALE GENOMIC DNA]</scope>
    <source>
        <strain evidence="1 2">CBS 151.66</strain>
    </source>
</reference>
<accession>A0A5N5XCT6</accession>
<evidence type="ECO:0000313" key="1">
    <source>
        <dbReference type="EMBL" id="KAB8077172.1"/>
    </source>
</evidence>
<gene>
    <name evidence="1" type="ORF">BDV29DRAFT_168894</name>
</gene>
<proteinExistence type="predicted"/>
<keyword evidence="2" id="KW-1185">Reference proteome</keyword>
<evidence type="ECO:0000313" key="2">
    <source>
        <dbReference type="Proteomes" id="UP000326565"/>
    </source>
</evidence>
<dbReference type="Proteomes" id="UP000326565">
    <property type="component" value="Unassembled WGS sequence"/>
</dbReference>
<dbReference type="AlphaFoldDB" id="A0A5N5XCT6"/>
<name>A0A5N5XCT6_9EURO</name>
<dbReference type="EMBL" id="ML732172">
    <property type="protein sequence ID" value="KAB8077172.1"/>
    <property type="molecule type" value="Genomic_DNA"/>
</dbReference>
<organism evidence="1 2">
    <name type="scientific">Aspergillus leporis</name>
    <dbReference type="NCBI Taxonomy" id="41062"/>
    <lineage>
        <taxon>Eukaryota</taxon>
        <taxon>Fungi</taxon>
        <taxon>Dikarya</taxon>
        <taxon>Ascomycota</taxon>
        <taxon>Pezizomycotina</taxon>
        <taxon>Eurotiomycetes</taxon>
        <taxon>Eurotiomycetidae</taxon>
        <taxon>Eurotiales</taxon>
        <taxon>Aspergillaceae</taxon>
        <taxon>Aspergillus</taxon>
        <taxon>Aspergillus subgen. Circumdati</taxon>
    </lineage>
</organism>
<protein>
    <submittedName>
        <fullName evidence="1">Uncharacterized protein</fullName>
    </submittedName>
</protein>
<sequence length="323" mass="36709">MEILRQSINDNPSVDVRELLERELKGLPDVMQLELLTGILTTGAEVDEKLAELVHTAWTQVCEKSLWSLKYESLEQYRQLITYQDAVRPIIRRFKKSDRAKAASLKIIEQNWKLSVDQVIPRCATPRSWSKHLLFLLATLSRKKGREEAVRLLETSMNQRPHKSRQTRCLMASDVQRVLGDLSDIESGFQIESEVGSYPASDLETFNGRSMKGQTTSCGLHRVHTDQGLSHNDGPCGCSCAPICLPLMLLMSVEMPTMTDQVVVGLLRWAQSVSWASLCLLHLRRLARYKFGDMVDLLSRSETVNKLEKLLLDVLNLEQFINI</sequence>